<sequence length="119" mass="12619">MGTAEEDDDGLAPTLEACLQWSLGEIGLATELVSDIGTKSSSEGKVRLQPLLLMIEEVYHLRPPATQESCSSGHAQTSDFPSSTLSNFLSSGMLAPSYCPRNEHVKQQRYSAAGGCGAT</sequence>
<evidence type="ECO:0000313" key="1">
    <source>
        <dbReference type="EMBL" id="KAI0291500.1"/>
    </source>
</evidence>
<protein>
    <submittedName>
        <fullName evidence="1">Uncharacterized protein</fullName>
    </submittedName>
</protein>
<keyword evidence="2" id="KW-1185">Reference proteome</keyword>
<dbReference type="EMBL" id="WTXG01000156">
    <property type="protein sequence ID" value="KAI0291500.1"/>
    <property type="molecule type" value="Genomic_DNA"/>
</dbReference>
<gene>
    <name evidence="1" type="ORF">B0F90DRAFT_1671494</name>
</gene>
<name>A0AAD4QJ93_9AGAM</name>
<dbReference type="AlphaFoldDB" id="A0AAD4QJ93"/>
<organism evidence="1 2">
    <name type="scientific">Multifurca ochricompacta</name>
    <dbReference type="NCBI Taxonomy" id="376703"/>
    <lineage>
        <taxon>Eukaryota</taxon>
        <taxon>Fungi</taxon>
        <taxon>Dikarya</taxon>
        <taxon>Basidiomycota</taxon>
        <taxon>Agaricomycotina</taxon>
        <taxon>Agaricomycetes</taxon>
        <taxon>Russulales</taxon>
        <taxon>Russulaceae</taxon>
        <taxon>Multifurca</taxon>
    </lineage>
</organism>
<proteinExistence type="predicted"/>
<accession>A0AAD4QJ93</accession>
<evidence type="ECO:0000313" key="2">
    <source>
        <dbReference type="Proteomes" id="UP001203297"/>
    </source>
</evidence>
<dbReference type="Proteomes" id="UP001203297">
    <property type="component" value="Unassembled WGS sequence"/>
</dbReference>
<comment type="caution">
    <text evidence="1">The sequence shown here is derived from an EMBL/GenBank/DDBJ whole genome shotgun (WGS) entry which is preliminary data.</text>
</comment>
<reference evidence="1" key="1">
    <citation type="journal article" date="2022" name="New Phytol.">
        <title>Evolutionary transition to the ectomycorrhizal habit in the genomes of a hyperdiverse lineage of mushroom-forming fungi.</title>
        <authorList>
            <person name="Looney B."/>
            <person name="Miyauchi S."/>
            <person name="Morin E."/>
            <person name="Drula E."/>
            <person name="Courty P.E."/>
            <person name="Kohler A."/>
            <person name="Kuo A."/>
            <person name="LaButti K."/>
            <person name="Pangilinan J."/>
            <person name="Lipzen A."/>
            <person name="Riley R."/>
            <person name="Andreopoulos W."/>
            <person name="He G."/>
            <person name="Johnson J."/>
            <person name="Nolan M."/>
            <person name="Tritt A."/>
            <person name="Barry K.W."/>
            <person name="Grigoriev I.V."/>
            <person name="Nagy L.G."/>
            <person name="Hibbett D."/>
            <person name="Henrissat B."/>
            <person name="Matheny P.B."/>
            <person name="Labbe J."/>
            <person name="Martin F.M."/>
        </authorList>
    </citation>
    <scope>NUCLEOTIDE SEQUENCE</scope>
    <source>
        <strain evidence="1">BPL690</strain>
    </source>
</reference>